<reference evidence="1 2" key="1">
    <citation type="submission" date="2021-05" db="EMBL/GenBank/DDBJ databases">
        <title>Genome Assembly of Synthetic Allotetraploid Brassica napus Reveals Homoeologous Exchanges between Subgenomes.</title>
        <authorList>
            <person name="Davis J.T."/>
        </authorList>
    </citation>
    <scope>NUCLEOTIDE SEQUENCE [LARGE SCALE GENOMIC DNA]</scope>
    <source>
        <strain evidence="2">cv. Da-Ae</strain>
        <tissue evidence="1">Seedling</tissue>
    </source>
</reference>
<name>A0ABQ8EDI5_BRANA</name>
<gene>
    <name evidence="1" type="ORF">HID58_006156</name>
</gene>
<sequence length="151" mass="17381">DHKKSHTEQRRGPPEGWVMCNVAYKWSKEKSMVGAACVHRNVNRLVLCHSRRKRRRQADNYFVGSRKHEIRMVMSSLQANSRNVLELLINLVLGLRLAFQVMTALSGCQGWLVNTMHKDPNRGASFIAESVINMGPPQWLRSFFDNEEGFL</sequence>
<dbReference type="Proteomes" id="UP000824890">
    <property type="component" value="Unassembled WGS sequence"/>
</dbReference>
<protein>
    <submittedName>
        <fullName evidence="1">Uncharacterized protein</fullName>
    </submittedName>
</protein>
<comment type="caution">
    <text evidence="1">The sequence shown here is derived from an EMBL/GenBank/DDBJ whole genome shotgun (WGS) entry which is preliminary data.</text>
</comment>
<organism evidence="1 2">
    <name type="scientific">Brassica napus</name>
    <name type="common">Rape</name>
    <dbReference type="NCBI Taxonomy" id="3708"/>
    <lineage>
        <taxon>Eukaryota</taxon>
        <taxon>Viridiplantae</taxon>
        <taxon>Streptophyta</taxon>
        <taxon>Embryophyta</taxon>
        <taxon>Tracheophyta</taxon>
        <taxon>Spermatophyta</taxon>
        <taxon>Magnoliopsida</taxon>
        <taxon>eudicotyledons</taxon>
        <taxon>Gunneridae</taxon>
        <taxon>Pentapetalae</taxon>
        <taxon>rosids</taxon>
        <taxon>malvids</taxon>
        <taxon>Brassicales</taxon>
        <taxon>Brassicaceae</taxon>
        <taxon>Brassiceae</taxon>
        <taxon>Brassica</taxon>
    </lineage>
</organism>
<proteinExistence type="predicted"/>
<evidence type="ECO:0000313" key="2">
    <source>
        <dbReference type="Proteomes" id="UP000824890"/>
    </source>
</evidence>
<evidence type="ECO:0000313" key="1">
    <source>
        <dbReference type="EMBL" id="KAH0938695.1"/>
    </source>
</evidence>
<keyword evidence="2" id="KW-1185">Reference proteome</keyword>
<feature type="non-terminal residue" evidence="1">
    <location>
        <position position="1"/>
    </location>
</feature>
<accession>A0ABQ8EDI5</accession>
<dbReference type="EMBL" id="JAGKQM010000002">
    <property type="protein sequence ID" value="KAH0938695.1"/>
    <property type="molecule type" value="Genomic_DNA"/>
</dbReference>